<dbReference type="EMBL" id="BAABUK010000028">
    <property type="protein sequence ID" value="GAA5815766.1"/>
    <property type="molecule type" value="Genomic_DNA"/>
</dbReference>
<gene>
    <name evidence="1" type="ORF">MFLAVUS_009281</name>
</gene>
<dbReference type="Proteomes" id="UP001473302">
    <property type="component" value="Unassembled WGS sequence"/>
</dbReference>
<organism evidence="1 2">
    <name type="scientific">Mucor flavus</name>
    <dbReference type="NCBI Taxonomy" id="439312"/>
    <lineage>
        <taxon>Eukaryota</taxon>
        <taxon>Fungi</taxon>
        <taxon>Fungi incertae sedis</taxon>
        <taxon>Mucoromycota</taxon>
        <taxon>Mucoromycotina</taxon>
        <taxon>Mucoromycetes</taxon>
        <taxon>Mucorales</taxon>
        <taxon>Mucorineae</taxon>
        <taxon>Mucoraceae</taxon>
        <taxon>Mucor</taxon>
    </lineage>
</organism>
<accession>A0ABP9Z9J0</accession>
<protein>
    <submittedName>
        <fullName evidence="1">Uncharacterized protein</fullName>
    </submittedName>
</protein>
<name>A0ABP9Z9J0_9FUNG</name>
<proteinExistence type="predicted"/>
<evidence type="ECO:0000313" key="1">
    <source>
        <dbReference type="EMBL" id="GAA5815766.1"/>
    </source>
</evidence>
<reference evidence="1 2" key="1">
    <citation type="submission" date="2024-04" db="EMBL/GenBank/DDBJ databases">
        <title>genome sequences of Mucor flavus KT1a and Helicostylum pulchrum KT1b strains isolated from the surface of a dry-aged beef.</title>
        <authorList>
            <person name="Toyotome T."/>
            <person name="Hosono M."/>
            <person name="Torimaru M."/>
            <person name="Fukuda K."/>
            <person name="Mikami N."/>
        </authorList>
    </citation>
    <scope>NUCLEOTIDE SEQUENCE [LARGE SCALE GENOMIC DNA]</scope>
    <source>
        <strain evidence="1 2">KT1a</strain>
    </source>
</reference>
<evidence type="ECO:0000313" key="2">
    <source>
        <dbReference type="Proteomes" id="UP001473302"/>
    </source>
</evidence>
<keyword evidence="2" id="KW-1185">Reference proteome</keyword>
<comment type="caution">
    <text evidence="1">The sequence shown here is derived from an EMBL/GenBank/DDBJ whole genome shotgun (WGS) entry which is preliminary data.</text>
</comment>
<sequence length="169" mass="19900">MSEKHPHRLYLQVYKLIKIQKYIKDKQLIKPNNKIGGRNEIVEIDETKIAKRKYNKGHKVEGAWVIGGIQRKPIEERNIENINEIINKYIKKVKFNDGNTIQVNNIKKYDQLNNNYDDNYEETMHIYEDNTLGSDLENMEDELYEENSSVYSGNDNSSIASNTIYKIKN</sequence>